<dbReference type="GO" id="GO:0043041">
    <property type="term" value="P:amino acid activation for nonribosomal peptide biosynthetic process"/>
    <property type="evidence" value="ECO:0007669"/>
    <property type="project" value="TreeGrafter"/>
</dbReference>
<dbReference type="Pfam" id="PF00668">
    <property type="entry name" value="Condensation"/>
    <property type="match status" value="1"/>
</dbReference>
<dbReference type="GO" id="GO:0003824">
    <property type="term" value="F:catalytic activity"/>
    <property type="evidence" value="ECO:0007669"/>
    <property type="project" value="InterPro"/>
</dbReference>
<dbReference type="PANTHER" id="PTHR45527">
    <property type="entry name" value="NONRIBOSOMAL PEPTIDE SYNTHETASE"/>
    <property type="match status" value="1"/>
</dbReference>
<evidence type="ECO:0000313" key="6">
    <source>
        <dbReference type="EMBL" id="BAY59709.1"/>
    </source>
</evidence>
<dbReference type="PROSITE" id="PS00455">
    <property type="entry name" value="AMP_BINDING"/>
    <property type="match status" value="1"/>
</dbReference>
<keyword evidence="3" id="KW-0596">Phosphopantetheine</keyword>
<dbReference type="InterPro" id="IPR001242">
    <property type="entry name" value="Condensation_dom"/>
</dbReference>
<dbReference type="InterPro" id="IPR020806">
    <property type="entry name" value="PKS_PP-bd"/>
</dbReference>
<dbReference type="FunFam" id="3.40.50.980:FF:000001">
    <property type="entry name" value="Non-ribosomal peptide synthetase"/>
    <property type="match status" value="1"/>
</dbReference>
<dbReference type="InterPro" id="IPR045851">
    <property type="entry name" value="AMP-bd_C_sf"/>
</dbReference>
<dbReference type="FunFam" id="2.30.38.10:FF:000001">
    <property type="entry name" value="Non-ribosomal peptide synthetase PvdI"/>
    <property type="match status" value="1"/>
</dbReference>
<dbReference type="Proteomes" id="UP000217895">
    <property type="component" value="Plasmid Plasmid2 dna"/>
</dbReference>
<dbReference type="Pfam" id="PF00550">
    <property type="entry name" value="PP-binding"/>
    <property type="match status" value="1"/>
</dbReference>
<dbReference type="Gene3D" id="3.30.559.10">
    <property type="entry name" value="Chloramphenicol acetyltransferase-like domain"/>
    <property type="match status" value="1"/>
</dbReference>
<dbReference type="Gene3D" id="3.40.50.980">
    <property type="match status" value="2"/>
</dbReference>
<dbReference type="GO" id="GO:0005829">
    <property type="term" value="C:cytosol"/>
    <property type="evidence" value="ECO:0007669"/>
    <property type="project" value="TreeGrafter"/>
</dbReference>
<dbReference type="InterPro" id="IPR009081">
    <property type="entry name" value="PP-bd_ACP"/>
</dbReference>
<dbReference type="InterPro" id="IPR020845">
    <property type="entry name" value="AMP-binding_CS"/>
</dbReference>
<dbReference type="SUPFAM" id="SSF47336">
    <property type="entry name" value="ACP-like"/>
    <property type="match status" value="1"/>
</dbReference>
<comment type="cofactor">
    <cofactor evidence="1">
        <name>pantetheine 4'-phosphate</name>
        <dbReference type="ChEBI" id="CHEBI:47942"/>
    </cofactor>
</comment>
<dbReference type="Gene3D" id="2.30.38.10">
    <property type="entry name" value="Luciferase, Domain 3"/>
    <property type="match status" value="1"/>
</dbReference>
<gene>
    <name evidence="6" type="ORF">NIES2135_65860</name>
</gene>
<dbReference type="PANTHER" id="PTHR45527:SF1">
    <property type="entry name" value="FATTY ACID SYNTHASE"/>
    <property type="match status" value="1"/>
</dbReference>
<dbReference type="CDD" id="cd05930">
    <property type="entry name" value="A_NRPS"/>
    <property type="match status" value="1"/>
</dbReference>
<dbReference type="InterPro" id="IPR010071">
    <property type="entry name" value="AA_adenyl_dom"/>
</dbReference>
<dbReference type="FunFam" id="3.30.300.30:FF:000010">
    <property type="entry name" value="Enterobactin synthetase component F"/>
    <property type="match status" value="1"/>
</dbReference>
<protein>
    <submittedName>
        <fullName evidence="6">Amino acid adenylation domain-containing protein</fullName>
    </submittedName>
</protein>
<geneLocation type="plasmid" evidence="6">
    <name>plasmid2</name>
</geneLocation>
<dbReference type="FunFam" id="1.10.1200.10:FF:000005">
    <property type="entry name" value="Nonribosomal peptide synthetase 1"/>
    <property type="match status" value="1"/>
</dbReference>
<dbReference type="SUPFAM" id="SSF56801">
    <property type="entry name" value="Acetyl-CoA synthetase-like"/>
    <property type="match status" value="1"/>
</dbReference>
<keyword evidence="6" id="KW-0614">Plasmid</keyword>
<dbReference type="GO" id="GO:0044550">
    <property type="term" value="P:secondary metabolite biosynthetic process"/>
    <property type="evidence" value="ECO:0007669"/>
    <property type="project" value="UniProtKB-ARBA"/>
</dbReference>
<dbReference type="NCBIfam" id="TIGR01733">
    <property type="entry name" value="AA-adenyl-dom"/>
    <property type="match status" value="1"/>
</dbReference>
<dbReference type="Gene3D" id="3.30.559.30">
    <property type="entry name" value="Nonribosomal peptide synthetase, condensation domain"/>
    <property type="match status" value="1"/>
</dbReference>
<keyword evidence="7" id="KW-1185">Reference proteome</keyword>
<dbReference type="FunFam" id="3.40.50.12780:FF:000012">
    <property type="entry name" value="Non-ribosomal peptide synthetase"/>
    <property type="match status" value="1"/>
</dbReference>
<evidence type="ECO:0000256" key="3">
    <source>
        <dbReference type="ARBA" id="ARBA00022450"/>
    </source>
</evidence>
<dbReference type="SMART" id="SM00823">
    <property type="entry name" value="PKS_PP"/>
    <property type="match status" value="1"/>
</dbReference>
<evidence type="ECO:0000256" key="1">
    <source>
        <dbReference type="ARBA" id="ARBA00001957"/>
    </source>
</evidence>
<dbReference type="SUPFAM" id="SSF52777">
    <property type="entry name" value="CoA-dependent acyltransferases"/>
    <property type="match status" value="2"/>
</dbReference>
<evidence type="ECO:0000256" key="4">
    <source>
        <dbReference type="ARBA" id="ARBA00022553"/>
    </source>
</evidence>
<evidence type="ECO:0000256" key="2">
    <source>
        <dbReference type="ARBA" id="ARBA00006432"/>
    </source>
</evidence>
<name>A0A1Z4JSJ5_LEPBY</name>
<evidence type="ECO:0000313" key="7">
    <source>
        <dbReference type="Proteomes" id="UP000217895"/>
    </source>
</evidence>
<dbReference type="PROSITE" id="PS00012">
    <property type="entry name" value="PHOSPHOPANTETHEINE"/>
    <property type="match status" value="1"/>
</dbReference>
<sequence length="1089" mass="121335">MQSASIDRQQDTIEGYSLSPQQKHLWKLQQRDQHQPYRVQVSVQIDGAFDRERLKLALQNVVDRHEILRTTFKCLPGLTLPLQVIGECDFSWYSELNLSDRTAQVQVSQIEALFQEFGQLPFDFEQGSLFRVALVMLSAQKHMLLICLPALCGDGVAVKNLIREISQVYRACTQNQELTDEPLQYADIAAWQNELLDAEESETAKRYWRKLAIAEALTVKLPYERSTTKSSTFQPHVFSATIASPLVAEINEFAKTYECSTETFLLTCWQILLWRLTGQSEVVVNTAFSGRKYEELEPAIGTFVKYLPLYGQLSDRAQFINVLRKTEELQREADTWQEYFAWEEEARDPSILPFGFDFETLDLTSCGSELSWSIDRFSVCVDRCKLRLSCIDRHDGLTTDFHYDATVLQAEDIQRLAEQLQTLLESVIYNPQAEICTLNILSDRERHQLLVAFNHTQFDYPNQCFHHLFEQQVDHTPNNIAVVCGDQHLTYAELNARANQLAHYLRSLGVKSETLVGICVERSLDMLVGILGILKAGGAYVPFDPAYPQARIAFMLEDTQAPVVLTQARLLDRLPDTSAQLVCLDSAWETIERSSAENPPSSLTPDHLAYVIYTSGSTGKPKGTLIPHRGLVNYLCWCTQAYGVEQGEGALVHSSIAFDATITGLFAPLLVGSKVELLPEDLGIEALAIALQTKSNYSLIKITPAQLELLAQQLPAETASHRTQMFVIGGENLTAQHIAFWQTAAPETALVNEYGPTETVVGCCVYWVPSDQPSTGSIPIGRPIANTQLYLLDRNLQPVPTGFPGELYISGAGVARGYLNRPELTAERFIPNPFCSGSRLYKTGDLAQFLPNGTIEYLGRIDHQVKIRGFRIELGEIETVLAQHPAVQQAVVIDREDTPGDQRLVAYLVPAPSATPNASILRPFLQEKLPAYMVPSAFVVLKKLPLTSNGKVDRKALPAPEQVRPELEAAYIAPRNSIESTLAAIWAEVLGLEQIGVYDDFFDLGGHSLLLTQVTSRIHNALGIDLPMRQLFDAPTIAALAEVIADKQLEQADHDLLAHLIADLEQLPEADVKAALIAETSSTGSIDHE</sequence>
<feature type="domain" description="Carrier" evidence="5">
    <location>
        <begin position="973"/>
        <end position="1048"/>
    </location>
</feature>
<dbReference type="InterPro" id="IPR006162">
    <property type="entry name" value="Ppantetheine_attach_site"/>
</dbReference>
<organism evidence="6 7">
    <name type="scientific">Leptolyngbya boryana NIES-2135</name>
    <dbReference type="NCBI Taxonomy" id="1973484"/>
    <lineage>
        <taxon>Bacteria</taxon>
        <taxon>Bacillati</taxon>
        <taxon>Cyanobacteriota</taxon>
        <taxon>Cyanophyceae</taxon>
        <taxon>Leptolyngbyales</taxon>
        <taxon>Leptolyngbyaceae</taxon>
        <taxon>Leptolyngbya group</taxon>
        <taxon>Leptolyngbya</taxon>
    </lineage>
</organism>
<comment type="similarity">
    <text evidence="2">Belongs to the ATP-dependent AMP-binding enzyme family.</text>
</comment>
<proteinExistence type="inferred from homology"/>
<evidence type="ECO:0000259" key="5">
    <source>
        <dbReference type="PROSITE" id="PS50075"/>
    </source>
</evidence>
<dbReference type="Pfam" id="PF13193">
    <property type="entry name" value="AMP-binding_C"/>
    <property type="match status" value="1"/>
</dbReference>
<dbReference type="GO" id="GO:0031177">
    <property type="term" value="F:phosphopantetheine binding"/>
    <property type="evidence" value="ECO:0007669"/>
    <property type="project" value="InterPro"/>
</dbReference>
<dbReference type="Gene3D" id="1.10.1200.10">
    <property type="entry name" value="ACP-like"/>
    <property type="match status" value="1"/>
</dbReference>
<dbReference type="PROSITE" id="PS50075">
    <property type="entry name" value="CARRIER"/>
    <property type="match status" value="1"/>
</dbReference>
<dbReference type="Gene3D" id="3.30.300.30">
    <property type="match status" value="1"/>
</dbReference>
<dbReference type="InterPro" id="IPR000873">
    <property type="entry name" value="AMP-dep_synth/lig_dom"/>
</dbReference>
<dbReference type="InterPro" id="IPR036736">
    <property type="entry name" value="ACP-like_sf"/>
</dbReference>
<dbReference type="AlphaFoldDB" id="A0A1Z4JSJ5"/>
<keyword evidence="4" id="KW-0597">Phosphoprotein</keyword>
<reference evidence="6 7" key="1">
    <citation type="submission" date="2017-06" db="EMBL/GenBank/DDBJ databases">
        <title>Genome sequencing of cyanobaciteial culture collection at National Institute for Environmental Studies (NIES).</title>
        <authorList>
            <person name="Hirose Y."/>
            <person name="Shimura Y."/>
            <person name="Fujisawa T."/>
            <person name="Nakamura Y."/>
            <person name="Kawachi M."/>
        </authorList>
    </citation>
    <scope>NUCLEOTIDE SEQUENCE [LARGE SCALE GENOMIC DNA]</scope>
    <source>
        <strain evidence="6 7">NIES-2135</strain>
        <plasmid evidence="7">Plasmid Plasmid2 dna</plasmid>
    </source>
</reference>
<dbReference type="InterPro" id="IPR025110">
    <property type="entry name" value="AMP-bd_C"/>
</dbReference>
<dbReference type="Pfam" id="PF00501">
    <property type="entry name" value="AMP-binding"/>
    <property type="match status" value="1"/>
</dbReference>
<dbReference type="InterPro" id="IPR023213">
    <property type="entry name" value="CAT-like_dom_sf"/>
</dbReference>
<dbReference type="GO" id="GO:0008610">
    <property type="term" value="P:lipid biosynthetic process"/>
    <property type="evidence" value="ECO:0007669"/>
    <property type="project" value="UniProtKB-ARBA"/>
</dbReference>
<dbReference type="EMBL" id="AP018205">
    <property type="protein sequence ID" value="BAY59709.1"/>
    <property type="molecule type" value="Genomic_DNA"/>
</dbReference>
<accession>A0A1Z4JSJ5</accession>